<gene>
    <name evidence="2" type="ORF">PGLA2088_LOCUS13128</name>
    <name evidence="3" type="ORF">PGLA2088_LOCUS48518</name>
</gene>
<feature type="non-terminal residue" evidence="3">
    <location>
        <position position="137"/>
    </location>
</feature>
<organism evidence="3 4">
    <name type="scientific">Polarella glacialis</name>
    <name type="common">Dinoflagellate</name>
    <dbReference type="NCBI Taxonomy" id="89957"/>
    <lineage>
        <taxon>Eukaryota</taxon>
        <taxon>Sar</taxon>
        <taxon>Alveolata</taxon>
        <taxon>Dinophyceae</taxon>
        <taxon>Suessiales</taxon>
        <taxon>Suessiaceae</taxon>
        <taxon>Polarella</taxon>
    </lineage>
</organism>
<feature type="coiled-coil region" evidence="1">
    <location>
        <begin position="74"/>
        <end position="134"/>
    </location>
</feature>
<dbReference type="EMBL" id="CAJNNW010015614">
    <property type="protein sequence ID" value="CAE8657917.1"/>
    <property type="molecule type" value="Genomic_DNA"/>
</dbReference>
<dbReference type="EMBL" id="CAJNNW010036703">
    <property type="protein sequence ID" value="CAE8736889.1"/>
    <property type="molecule type" value="Genomic_DNA"/>
</dbReference>
<protein>
    <submittedName>
        <fullName evidence="3">Uncharacterized protein</fullName>
    </submittedName>
</protein>
<accession>A0A813LWJ7</accession>
<evidence type="ECO:0000256" key="1">
    <source>
        <dbReference type="SAM" id="Coils"/>
    </source>
</evidence>
<sequence length="137" mass="15619">FLRMALVATSSKIQQEALEVWSEEVRETLASDLRDRGRQACAEIDNLIHASLRHLPAELRACPAAEAFKLFDAHSAQEAQLRASNEELDAVSREIQMSCQNLETLSTTQRRSLFDKLMNNYQEVQHNADEYRTTRGL</sequence>
<dbReference type="Proteomes" id="UP000626109">
    <property type="component" value="Unassembled WGS sequence"/>
</dbReference>
<evidence type="ECO:0000313" key="4">
    <source>
        <dbReference type="Proteomes" id="UP000626109"/>
    </source>
</evidence>
<reference evidence="3" key="1">
    <citation type="submission" date="2021-02" db="EMBL/GenBank/DDBJ databases">
        <authorList>
            <person name="Dougan E. K."/>
            <person name="Rhodes N."/>
            <person name="Thang M."/>
            <person name="Chan C."/>
        </authorList>
    </citation>
    <scope>NUCLEOTIDE SEQUENCE</scope>
</reference>
<dbReference type="AlphaFoldDB" id="A0A813LWJ7"/>
<keyword evidence="1" id="KW-0175">Coiled coil</keyword>
<comment type="caution">
    <text evidence="3">The sequence shown here is derived from an EMBL/GenBank/DDBJ whole genome shotgun (WGS) entry which is preliminary data.</text>
</comment>
<evidence type="ECO:0000313" key="3">
    <source>
        <dbReference type="EMBL" id="CAE8736889.1"/>
    </source>
</evidence>
<evidence type="ECO:0000313" key="2">
    <source>
        <dbReference type="EMBL" id="CAE8657917.1"/>
    </source>
</evidence>
<proteinExistence type="predicted"/>
<name>A0A813LWJ7_POLGL</name>